<feature type="signal peptide" evidence="1">
    <location>
        <begin position="1"/>
        <end position="23"/>
    </location>
</feature>
<sequence length="258" mass="27753">MKRKHLTWLLLIYLCGLYEQAKAQSVLIDPSNSSAILNAQSTTKGLLPPRMNETQRNNMTGLVVGVVVYCIDCTSGAGPYSFSGSSWIPMFVPPSAPVTPAFSVGQSKFGGVIFYVDESGQHGLVAALSDQSSAAWYNGNYINTLAIRSGIYSGFNNTERINTEQGAGTYAASIAIQNNSGGFGDWYLPSKDEMTKMFQQVGVIPALTVGANYWSSTEESVTNPENTSLNAYQVIISSGVASLQSKSATARVRAIRRF</sequence>
<dbReference type="RefSeq" id="WP_188768288.1">
    <property type="nucleotide sequence ID" value="NZ_BMKK01000008.1"/>
</dbReference>
<evidence type="ECO:0000256" key="1">
    <source>
        <dbReference type="SAM" id="SignalP"/>
    </source>
</evidence>
<dbReference type="AlphaFoldDB" id="A0A917DTS1"/>
<feature type="chain" id="PRO_5037985571" description="DUF1566 domain-containing protein" evidence="1">
    <location>
        <begin position="24"/>
        <end position="258"/>
    </location>
</feature>
<name>A0A917DTS1_9BACT</name>
<proteinExistence type="predicted"/>
<reference evidence="2" key="1">
    <citation type="journal article" date="2014" name="Int. J. Syst. Evol. Microbiol.">
        <title>Complete genome sequence of Corynebacterium casei LMG S-19264T (=DSM 44701T), isolated from a smear-ripened cheese.</title>
        <authorList>
            <consortium name="US DOE Joint Genome Institute (JGI-PGF)"/>
            <person name="Walter F."/>
            <person name="Albersmeier A."/>
            <person name="Kalinowski J."/>
            <person name="Ruckert C."/>
        </authorList>
    </citation>
    <scope>NUCLEOTIDE SEQUENCE</scope>
    <source>
        <strain evidence="2">CGMCC 1.15958</strain>
    </source>
</reference>
<dbReference type="EMBL" id="BMKK01000008">
    <property type="protein sequence ID" value="GGD70204.1"/>
    <property type="molecule type" value="Genomic_DNA"/>
</dbReference>
<gene>
    <name evidence="2" type="ORF">GCM10011514_37850</name>
</gene>
<keyword evidence="1" id="KW-0732">Signal</keyword>
<accession>A0A917DTS1</accession>
<organism evidence="2 3">
    <name type="scientific">Emticicia aquatilis</name>
    <dbReference type="NCBI Taxonomy" id="1537369"/>
    <lineage>
        <taxon>Bacteria</taxon>
        <taxon>Pseudomonadati</taxon>
        <taxon>Bacteroidota</taxon>
        <taxon>Cytophagia</taxon>
        <taxon>Cytophagales</taxon>
        <taxon>Leadbetterellaceae</taxon>
        <taxon>Emticicia</taxon>
    </lineage>
</organism>
<reference evidence="2" key="2">
    <citation type="submission" date="2020-09" db="EMBL/GenBank/DDBJ databases">
        <authorList>
            <person name="Sun Q."/>
            <person name="Zhou Y."/>
        </authorList>
    </citation>
    <scope>NUCLEOTIDE SEQUENCE</scope>
    <source>
        <strain evidence="2">CGMCC 1.15958</strain>
    </source>
</reference>
<dbReference type="Proteomes" id="UP000609064">
    <property type="component" value="Unassembled WGS sequence"/>
</dbReference>
<evidence type="ECO:0008006" key="4">
    <source>
        <dbReference type="Google" id="ProtNLM"/>
    </source>
</evidence>
<protein>
    <recommendedName>
        <fullName evidence="4">DUF1566 domain-containing protein</fullName>
    </recommendedName>
</protein>
<evidence type="ECO:0000313" key="2">
    <source>
        <dbReference type="EMBL" id="GGD70204.1"/>
    </source>
</evidence>
<comment type="caution">
    <text evidence="2">The sequence shown here is derived from an EMBL/GenBank/DDBJ whole genome shotgun (WGS) entry which is preliminary data.</text>
</comment>
<keyword evidence="3" id="KW-1185">Reference proteome</keyword>
<evidence type="ECO:0000313" key="3">
    <source>
        <dbReference type="Proteomes" id="UP000609064"/>
    </source>
</evidence>